<dbReference type="KEGG" id="pgr:PGTG_05327"/>
<sequence length="273" mass="29961">MESFPASSIPSGLIASVASTNPSITAHIAPCCSCFSNPSQSCMCWIQCQFPGCCEGKVLQEWCTDTLHQKEQASTKDEHTRIISGGIAHYYQLTKLNKNTGICSHMLPVNIDSPNLYEDLQQRLWDLLWPKLLIHISLSHNQNVLDLSTLSLLVKDPTKELPTSINTSTSASRSNRITCTRATPHNPKDLASNDTWALGGTGGTILALGDASLSTRLNNLGKPLSASININPKGWVLAQRLKFNSSDSDYVRSQASHVYQYFHATMFPITNNI</sequence>
<evidence type="ECO:0008006" key="3">
    <source>
        <dbReference type="Google" id="ProtNLM"/>
    </source>
</evidence>
<dbReference type="HOGENOM" id="CLU_1062214_0_0_1"/>
<reference key="1">
    <citation type="submission" date="2007-01" db="EMBL/GenBank/DDBJ databases">
        <title>The Genome Sequence of Puccinia graminis f. sp. tritici Strain CRL 75-36-700-3.</title>
        <authorList>
            <consortium name="The Broad Institute Genome Sequencing Platform"/>
            <person name="Birren B."/>
            <person name="Lander E."/>
            <person name="Galagan J."/>
            <person name="Nusbaum C."/>
            <person name="Devon K."/>
            <person name="Cuomo C."/>
            <person name="Jaffe D."/>
            <person name="Butler J."/>
            <person name="Alvarez P."/>
            <person name="Gnerre S."/>
            <person name="Grabherr M."/>
            <person name="Mauceli E."/>
            <person name="Brockman W."/>
            <person name="Young S."/>
            <person name="LaButti K."/>
            <person name="Sykes S."/>
            <person name="DeCaprio D."/>
            <person name="Crawford M."/>
            <person name="Koehrsen M."/>
            <person name="Engels R."/>
            <person name="Montgomery P."/>
            <person name="Pearson M."/>
            <person name="Howarth C."/>
            <person name="Larson L."/>
            <person name="White J."/>
            <person name="Zeng Q."/>
            <person name="Kodira C."/>
            <person name="Yandava C."/>
            <person name="Alvarado L."/>
            <person name="O'Leary S."/>
            <person name="Szabo L."/>
            <person name="Dean R."/>
            <person name="Schein J."/>
        </authorList>
    </citation>
    <scope>NUCLEOTIDE SEQUENCE</scope>
    <source>
        <strain>CRL 75-36-700-3</strain>
    </source>
</reference>
<evidence type="ECO:0000313" key="2">
    <source>
        <dbReference type="Proteomes" id="UP000008783"/>
    </source>
</evidence>
<proteinExistence type="predicted"/>
<evidence type="ECO:0000313" key="1">
    <source>
        <dbReference type="EMBL" id="EFP80102.2"/>
    </source>
</evidence>
<dbReference type="AlphaFoldDB" id="E3K736"/>
<dbReference type="RefSeq" id="XP_003324521.2">
    <property type="nucleotide sequence ID" value="XM_003324473.2"/>
</dbReference>
<dbReference type="GeneID" id="10534281"/>
<accession>E3K736</accession>
<protein>
    <recommendedName>
        <fullName evidence="3">Eukaryotic elongation factor-2 kinase</fullName>
    </recommendedName>
</protein>
<reference evidence="2" key="2">
    <citation type="journal article" date="2011" name="Proc. Natl. Acad. Sci. U.S.A.">
        <title>Obligate biotrophy features unraveled by the genomic analysis of rust fungi.</title>
        <authorList>
            <person name="Duplessis S."/>
            <person name="Cuomo C.A."/>
            <person name="Lin Y.-C."/>
            <person name="Aerts A."/>
            <person name="Tisserant E."/>
            <person name="Veneault-Fourrey C."/>
            <person name="Joly D.L."/>
            <person name="Hacquard S."/>
            <person name="Amselem J."/>
            <person name="Cantarel B.L."/>
            <person name="Chiu R."/>
            <person name="Coutinho P.M."/>
            <person name="Feau N."/>
            <person name="Field M."/>
            <person name="Frey P."/>
            <person name="Gelhaye E."/>
            <person name="Goldberg J."/>
            <person name="Grabherr M.G."/>
            <person name="Kodira C.D."/>
            <person name="Kohler A."/>
            <person name="Kuees U."/>
            <person name="Lindquist E.A."/>
            <person name="Lucas S.M."/>
            <person name="Mago R."/>
            <person name="Mauceli E."/>
            <person name="Morin E."/>
            <person name="Murat C."/>
            <person name="Pangilinan J.L."/>
            <person name="Park R."/>
            <person name="Pearson M."/>
            <person name="Quesneville H."/>
            <person name="Rouhier N."/>
            <person name="Sakthikumar S."/>
            <person name="Salamov A.A."/>
            <person name="Schmutz J."/>
            <person name="Selles B."/>
            <person name="Shapiro H."/>
            <person name="Tanguay P."/>
            <person name="Tuskan G.A."/>
            <person name="Henrissat B."/>
            <person name="Van de Peer Y."/>
            <person name="Rouze P."/>
            <person name="Ellis J.G."/>
            <person name="Dodds P.N."/>
            <person name="Schein J.E."/>
            <person name="Zhong S."/>
            <person name="Hamelin R.C."/>
            <person name="Grigoriev I.V."/>
            <person name="Szabo L.J."/>
            <person name="Martin F."/>
        </authorList>
    </citation>
    <scope>NUCLEOTIDE SEQUENCE [LARGE SCALE GENOMIC DNA]</scope>
    <source>
        <strain evidence="2">CRL 75-36-700-3 / race SCCL</strain>
    </source>
</reference>
<organism evidence="1 2">
    <name type="scientific">Puccinia graminis f. sp. tritici (strain CRL 75-36-700-3 / race SCCL)</name>
    <name type="common">Black stem rust fungus</name>
    <dbReference type="NCBI Taxonomy" id="418459"/>
    <lineage>
        <taxon>Eukaryota</taxon>
        <taxon>Fungi</taxon>
        <taxon>Dikarya</taxon>
        <taxon>Basidiomycota</taxon>
        <taxon>Pucciniomycotina</taxon>
        <taxon>Pucciniomycetes</taxon>
        <taxon>Pucciniales</taxon>
        <taxon>Pucciniaceae</taxon>
        <taxon>Puccinia</taxon>
    </lineage>
</organism>
<gene>
    <name evidence="1" type="ORF">PGTG_05327</name>
</gene>
<dbReference type="VEuPathDB" id="FungiDB:PGTG_05327"/>
<dbReference type="Proteomes" id="UP000008783">
    <property type="component" value="Unassembled WGS sequence"/>
</dbReference>
<dbReference type="OrthoDB" id="2508891at2759"/>
<keyword evidence="2" id="KW-1185">Reference proteome</keyword>
<dbReference type="EMBL" id="DS178274">
    <property type="protein sequence ID" value="EFP80102.2"/>
    <property type="molecule type" value="Genomic_DNA"/>
</dbReference>
<name>E3K736_PUCGT</name>
<dbReference type="InParanoid" id="E3K736"/>